<dbReference type="EMBL" id="BPLR01018150">
    <property type="protein sequence ID" value="GIY97310.1"/>
    <property type="molecule type" value="Genomic_DNA"/>
</dbReference>
<protein>
    <submittedName>
        <fullName evidence="2">Uncharacterized protein</fullName>
    </submittedName>
</protein>
<proteinExistence type="predicted"/>
<organism evidence="2 3">
    <name type="scientific">Caerostris extrusa</name>
    <name type="common">Bark spider</name>
    <name type="synonym">Caerostris bankana</name>
    <dbReference type="NCBI Taxonomy" id="172846"/>
    <lineage>
        <taxon>Eukaryota</taxon>
        <taxon>Metazoa</taxon>
        <taxon>Ecdysozoa</taxon>
        <taxon>Arthropoda</taxon>
        <taxon>Chelicerata</taxon>
        <taxon>Arachnida</taxon>
        <taxon>Araneae</taxon>
        <taxon>Araneomorphae</taxon>
        <taxon>Entelegynae</taxon>
        <taxon>Araneoidea</taxon>
        <taxon>Araneidae</taxon>
        <taxon>Caerostris</taxon>
    </lineage>
</organism>
<evidence type="ECO:0000313" key="2">
    <source>
        <dbReference type="EMBL" id="GIY97310.1"/>
    </source>
</evidence>
<sequence length="116" mass="12962">MRGGVKDYYRAKDGFYGIFLSKGGWPINLARVSIPPIPLCLLWQDIFAPSTTDRNGEPGLSPPFLLTWRNLSLVTQIPMFLIAPPQLHPSPPPDMGKRWDQGSNGYRSGLQLLRSP</sequence>
<feature type="region of interest" description="Disordered" evidence="1">
    <location>
        <begin position="86"/>
        <end position="116"/>
    </location>
</feature>
<accession>A0AAV4XT09</accession>
<gene>
    <name evidence="2" type="ORF">CEXT_534851</name>
</gene>
<evidence type="ECO:0000256" key="1">
    <source>
        <dbReference type="SAM" id="MobiDB-lite"/>
    </source>
</evidence>
<keyword evidence="3" id="KW-1185">Reference proteome</keyword>
<name>A0AAV4XT09_CAEEX</name>
<reference evidence="2 3" key="1">
    <citation type="submission" date="2021-06" db="EMBL/GenBank/DDBJ databases">
        <title>Caerostris extrusa draft genome.</title>
        <authorList>
            <person name="Kono N."/>
            <person name="Arakawa K."/>
        </authorList>
    </citation>
    <scope>NUCLEOTIDE SEQUENCE [LARGE SCALE GENOMIC DNA]</scope>
</reference>
<evidence type="ECO:0000313" key="3">
    <source>
        <dbReference type="Proteomes" id="UP001054945"/>
    </source>
</evidence>
<comment type="caution">
    <text evidence="2">The sequence shown here is derived from an EMBL/GenBank/DDBJ whole genome shotgun (WGS) entry which is preliminary data.</text>
</comment>
<dbReference type="Proteomes" id="UP001054945">
    <property type="component" value="Unassembled WGS sequence"/>
</dbReference>
<dbReference type="AlphaFoldDB" id="A0AAV4XT09"/>